<accession>A0AB37RKT7</accession>
<proteinExistence type="predicted"/>
<evidence type="ECO:0000313" key="2">
    <source>
        <dbReference type="Proteomes" id="UP000281061"/>
    </source>
</evidence>
<dbReference type="KEGG" id="lpg:BB562_16670"/>
<dbReference type="AlphaFoldDB" id="A0AB37RKT7"/>
<organism evidence="1 2">
    <name type="scientific">Lactiplantibacillus pentosus</name>
    <name type="common">Lactobacillus pentosus</name>
    <dbReference type="NCBI Taxonomy" id="1589"/>
    <lineage>
        <taxon>Bacteria</taxon>
        <taxon>Bacillati</taxon>
        <taxon>Bacillota</taxon>
        <taxon>Bacilli</taxon>
        <taxon>Lactobacillales</taxon>
        <taxon>Lactobacillaceae</taxon>
        <taxon>Lactiplantibacillus</taxon>
    </lineage>
</organism>
<gene>
    <name evidence="1" type="ORF">D6U17_01695</name>
</gene>
<comment type="caution">
    <text evidence="1">The sequence shown here is derived from an EMBL/GenBank/DDBJ whole genome shotgun (WGS) entry which is preliminary data.</text>
</comment>
<sequence length="171" mass="20071">MSEKLDQYERLLGMDYKTAINSLLKKYGLAQDSYVINEKSYDKFLRGEIKHFIKSKKISRSNEGLYCHHICEDKYYNLSNEKDVFIQQLPFSTQAKGALVYCDLIEHAILHVLINPNDNPYSDPSRLINNIKFWYIDENIPTDNWLQTCYTLSKLSTDEAKKIYTDLNSHN</sequence>
<dbReference type="RefSeq" id="WP_101874375.1">
    <property type="nucleotide sequence ID" value="NZ_CP016495.1"/>
</dbReference>
<protein>
    <submittedName>
        <fullName evidence="1">Uncharacterized protein</fullName>
    </submittedName>
</protein>
<dbReference type="Proteomes" id="UP000281061">
    <property type="component" value="Unassembled WGS sequence"/>
</dbReference>
<name>A0AB37RKT7_LACPE</name>
<reference evidence="1 2" key="1">
    <citation type="submission" date="2018-10" db="EMBL/GenBank/DDBJ databases">
        <title>Genome sequences of five Lactobacillus pentosus strains isolated from brines of traditionally fermented spanish-style green table olives and differences between them.</title>
        <authorList>
            <person name="Jimenez Diaz R."/>
        </authorList>
    </citation>
    <scope>NUCLEOTIDE SEQUENCE [LARGE SCALE GENOMIC DNA]</scope>
    <source>
        <strain evidence="1 2">IG8</strain>
    </source>
</reference>
<evidence type="ECO:0000313" key="1">
    <source>
        <dbReference type="EMBL" id="RMW57079.1"/>
    </source>
</evidence>
<dbReference type="EMBL" id="RDCL01000020">
    <property type="protein sequence ID" value="RMW57079.1"/>
    <property type="molecule type" value="Genomic_DNA"/>
</dbReference>